<proteinExistence type="predicted"/>
<dbReference type="EMBL" id="JASCZI010030858">
    <property type="protein sequence ID" value="MED6125101.1"/>
    <property type="molecule type" value="Genomic_DNA"/>
</dbReference>
<feature type="transmembrane region" description="Helical" evidence="1">
    <location>
        <begin position="102"/>
        <end position="124"/>
    </location>
</feature>
<sequence>MKDKMLALLDESRLVISRAVKNIRLKTQNQRQTQNNPNSEFQIPLFSACPNAPIRLFSQPPPSPFSSVTVLVFAGAVLVVTVKVLFVDAFRSLSVRDHRQRLIGILLPSLSEHFAYWVAGLLRFSSSLFFLPS</sequence>
<feature type="transmembrane region" description="Helical" evidence="1">
    <location>
        <begin position="65"/>
        <end position="90"/>
    </location>
</feature>
<comment type="caution">
    <text evidence="2">The sequence shown here is derived from an EMBL/GenBank/DDBJ whole genome shotgun (WGS) entry which is preliminary data.</text>
</comment>
<organism evidence="2 3">
    <name type="scientific">Stylosanthes scabra</name>
    <dbReference type="NCBI Taxonomy" id="79078"/>
    <lineage>
        <taxon>Eukaryota</taxon>
        <taxon>Viridiplantae</taxon>
        <taxon>Streptophyta</taxon>
        <taxon>Embryophyta</taxon>
        <taxon>Tracheophyta</taxon>
        <taxon>Spermatophyta</taxon>
        <taxon>Magnoliopsida</taxon>
        <taxon>eudicotyledons</taxon>
        <taxon>Gunneridae</taxon>
        <taxon>Pentapetalae</taxon>
        <taxon>rosids</taxon>
        <taxon>fabids</taxon>
        <taxon>Fabales</taxon>
        <taxon>Fabaceae</taxon>
        <taxon>Papilionoideae</taxon>
        <taxon>50 kb inversion clade</taxon>
        <taxon>dalbergioids sensu lato</taxon>
        <taxon>Dalbergieae</taxon>
        <taxon>Pterocarpus clade</taxon>
        <taxon>Stylosanthes</taxon>
    </lineage>
</organism>
<keyword evidence="1" id="KW-0472">Membrane</keyword>
<reference evidence="2 3" key="1">
    <citation type="journal article" date="2023" name="Plants (Basel)">
        <title>Bridging the Gap: Combining Genomics and Transcriptomics Approaches to Understand Stylosanthes scabra, an Orphan Legume from the Brazilian Caatinga.</title>
        <authorList>
            <person name="Ferreira-Neto J.R.C."/>
            <person name="da Silva M.D."/>
            <person name="Binneck E."/>
            <person name="de Melo N.F."/>
            <person name="da Silva R.H."/>
            <person name="de Melo A.L.T.M."/>
            <person name="Pandolfi V."/>
            <person name="Bustamante F.O."/>
            <person name="Brasileiro-Vidal A.C."/>
            <person name="Benko-Iseppon A.M."/>
        </authorList>
    </citation>
    <scope>NUCLEOTIDE SEQUENCE [LARGE SCALE GENOMIC DNA]</scope>
    <source>
        <tissue evidence="2">Leaves</tissue>
    </source>
</reference>
<keyword evidence="3" id="KW-1185">Reference proteome</keyword>
<evidence type="ECO:0000256" key="1">
    <source>
        <dbReference type="SAM" id="Phobius"/>
    </source>
</evidence>
<dbReference type="Proteomes" id="UP001341840">
    <property type="component" value="Unassembled WGS sequence"/>
</dbReference>
<keyword evidence="1" id="KW-0812">Transmembrane</keyword>
<evidence type="ECO:0000313" key="2">
    <source>
        <dbReference type="EMBL" id="MED6125101.1"/>
    </source>
</evidence>
<gene>
    <name evidence="2" type="ORF">PIB30_065335</name>
</gene>
<name>A0ABU6RMS7_9FABA</name>
<evidence type="ECO:0000313" key="3">
    <source>
        <dbReference type="Proteomes" id="UP001341840"/>
    </source>
</evidence>
<keyword evidence="1" id="KW-1133">Transmembrane helix</keyword>
<accession>A0ABU6RMS7</accession>
<protein>
    <submittedName>
        <fullName evidence="2">Uncharacterized protein</fullName>
    </submittedName>
</protein>